<feature type="transmembrane region" description="Helical" evidence="1">
    <location>
        <begin position="306"/>
        <end position="324"/>
    </location>
</feature>
<evidence type="ECO:0008006" key="4">
    <source>
        <dbReference type="Google" id="ProtNLM"/>
    </source>
</evidence>
<gene>
    <name evidence="2" type="ORF">FEM33_05250</name>
</gene>
<feature type="transmembrane region" description="Helical" evidence="1">
    <location>
        <begin position="6"/>
        <end position="30"/>
    </location>
</feature>
<keyword evidence="3" id="KW-1185">Reference proteome</keyword>
<protein>
    <recommendedName>
        <fullName evidence="4">DUF2029 domain-containing protein</fullName>
    </recommendedName>
</protein>
<feature type="transmembrane region" description="Helical" evidence="1">
    <location>
        <begin position="223"/>
        <end position="241"/>
    </location>
</feature>
<dbReference type="EMBL" id="VBSN01000027">
    <property type="protein sequence ID" value="KAA6440016.1"/>
    <property type="molecule type" value="Genomic_DNA"/>
</dbReference>
<feature type="transmembrane region" description="Helical" evidence="1">
    <location>
        <begin position="42"/>
        <end position="62"/>
    </location>
</feature>
<feature type="transmembrane region" description="Helical" evidence="1">
    <location>
        <begin position="192"/>
        <end position="216"/>
    </location>
</feature>
<dbReference type="OrthoDB" id="934589at2"/>
<feature type="transmembrane region" description="Helical" evidence="1">
    <location>
        <begin position="388"/>
        <end position="407"/>
    </location>
</feature>
<feature type="transmembrane region" description="Helical" evidence="1">
    <location>
        <begin position="281"/>
        <end position="299"/>
    </location>
</feature>
<keyword evidence="1" id="KW-1133">Transmembrane helix</keyword>
<organism evidence="2 3">
    <name type="scientific">Dyadobacter flavalbus</name>
    <dbReference type="NCBI Taxonomy" id="2579942"/>
    <lineage>
        <taxon>Bacteria</taxon>
        <taxon>Pseudomonadati</taxon>
        <taxon>Bacteroidota</taxon>
        <taxon>Cytophagia</taxon>
        <taxon>Cytophagales</taxon>
        <taxon>Spirosomataceae</taxon>
        <taxon>Dyadobacter</taxon>
    </lineage>
</organism>
<reference evidence="2 3" key="1">
    <citation type="submission" date="2019-05" db="EMBL/GenBank/DDBJ databases">
        <authorList>
            <person name="Qu J.-H."/>
        </authorList>
    </citation>
    <scope>NUCLEOTIDE SEQUENCE [LARGE SCALE GENOMIC DNA]</scope>
    <source>
        <strain evidence="2 3">NS28</strain>
    </source>
</reference>
<evidence type="ECO:0000256" key="1">
    <source>
        <dbReference type="SAM" id="Phobius"/>
    </source>
</evidence>
<keyword evidence="1" id="KW-0472">Membrane</keyword>
<sequence>MPVLTVFYIKLLINLGLTFAIIWTVSRTALFAKWQIENEKMIFLLGFVLLRLIPWIGIFLVLNEDPRGDIPFFFYKAEAAKKGGFVYRDFWSYHAPLYAYIISLPVWIWHNARAIVLFMVLMESGILWLTYKTYKFKTERALQLAIIYYLLPAGFMYILVDGQEEVWFWGAALLMWRFTIRKPENYEVGIGLLYALALLTIKVTFIFLLPALLLVVRKPVKMLLVMAAVGLPAIGFLYWQIGDLFLMPIQHTEQLMTPNLFSVSRPFVEMIVPINEKKSTLINWFGLLFTVFIPAYMAYKARYRRIDEVLPGIFIACFVCMMIFQASAMGAYVIAYLIAVLFEIIDLRKTAHIAVLLLLNWLTVVQPFIWVYIKQPAYTSFAIFSNAAYLFEYILQILNVLCFLWVLRETYRKTVRPENLIMA</sequence>
<accession>A0A5M8QZC8</accession>
<proteinExistence type="predicted"/>
<evidence type="ECO:0000313" key="3">
    <source>
        <dbReference type="Proteomes" id="UP000323994"/>
    </source>
</evidence>
<feature type="transmembrane region" description="Helical" evidence="1">
    <location>
        <begin position="141"/>
        <end position="160"/>
    </location>
</feature>
<feature type="transmembrane region" description="Helical" evidence="1">
    <location>
        <begin position="97"/>
        <end position="121"/>
    </location>
</feature>
<name>A0A5M8QZC8_9BACT</name>
<evidence type="ECO:0000313" key="2">
    <source>
        <dbReference type="EMBL" id="KAA6440016.1"/>
    </source>
</evidence>
<keyword evidence="1" id="KW-0812">Transmembrane</keyword>
<dbReference type="Proteomes" id="UP000323994">
    <property type="component" value="Unassembled WGS sequence"/>
</dbReference>
<dbReference type="RefSeq" id="WP_139011052.1">
    <property type="nucleotide sequence ID" value="NZ_VBSN01000027.1"/>
</dbReference>
<feature type="transmembrane region" description="Helical" evidence="1">
    <location>
        <begin position="354"/>
        <end position="373"/>
    </location>
</feature>
<comment type="caution">
    <text evidence="2">The sequence shown here is derived from an EMBL/GenBank/DDBJ whole genome shotgun (WGS) entry which is preliminary data.</text>
</comment>
<dbReference type="AlphaFoldDB" id="A0A5M8QZC8"/>